<evidence type="ECO:0000256" key="2">
    <source>
        <dbReference type="ARBA" id="ARBA00022741"/>
    </source>
</evidence>
<evidence type="ECO:0000256" key="4">
    <source>
        <dbReference type="ARBA" id="ARBA00022806"/>
    </source>
</evidence>
<evidence type="ECO:0000256" key="5">
    <source>
        <dbReference type="ARBA" id="ARBA00022840"/>
    </source>
</evidence>
<dbReference type="GO" id="GO:0000725">
    <property type="term" value="P:recombinational repair"/>
    <property type="evidence" value="ECO:0007669"/>
    <property type="project" value="TreeGrafter"/>
</dbReference>
<dbReference type="InterPro" id="IPR027417">
    <property type="entry name" value="P-loop_NTPase"/>
</dbReference>
<keyword evidence="4 11" id="KW-0347">Helicase</keyword>
<dbReference type="Proteomes" id="UP000231019">
    <property type="component" value="Unassembled WGS sequence"/>
</dbReference>
<dbReference type="Gene3D" id="1.10.10.160">
    <property type="match status" value="1"/>
</dbReference>
<dbReference type="InterPro" id="IPR014016">
    <property type="entry name" value="UvrD-like_ATP-bd"/>
</dbReference>
<keyword evidence="2 11" id="KW-0547">Nucleotide-binding</keyword>
<evidence type="ECO:0000256" key="1">
    <source>
        <dbReference type="ARBA" id="ARBA00009922"/>
    </source>
</evidence>
<dbReference type="Gene3D" id="3.40.50.300">
    <property type="entry name" value="P-loop containing nucleotide triphosphate hydrolases"/>
    <property type="match status" value="2"/>
</dbReference>
<dbReference type="InterPro" id="IPR013986">
    <property type="entry name" value="DExx_box_DNA_helicase_dom_sf"/>
</dbReference>
<feature type="binding site" evidence="11">
    <location>
        <begin position="21"/>
        <end position="28"/>
    </location>
    <ligand>
        <name>ATP</name>
        <dbReference type="ChEBI" id="CHEBI:30616"/>
    </ligand>
</feature>
<evidence type="ECO:0000256" key="7">
    <source>
        <dbReference type="ARBA" id="ARBA00023235"/>
    </source>
</evidence>
<evidence type="ECO:0000259" key="12">
    <source>
        <dbReference type="PROSITE" id="PS51198"/>
    </source>
</evidence>
<evidence type="ECO:0000313" key="15">
    <source>
        <dbReference type="Proteomes" id="UP000231019"/>
    </source>
</evidence>
<feature type="domain" description="UvrD-like helicase C-terminal" evidence="13">
    <location>
        <begin position="279"/>
        <end position="552"/>
    </location>
</feature>
<protein>
    <recommendedName>
        <fullName evidence="9">DNA 3'-5' helicase</fullName>
        <ecNumber evidence="9">5.6.2.4</ecNumber>
    </recommendedName>
</protein>
<dbReference type="PROSITE" id="PS51198">
    <property type="entry name" value="UVRD_HELICASE_ATP_BIND"/>
    <property type="match status" value="1"/>
</dbReference>
<evidence type="ECO:0000256" key="10">
    <source>
        <dbReference type="ARBA" id="ARBA00048988"/>
    </source>
</evidence>
<comment type="catalytic activity">
    <reaction evidence="10">
        <text>ATP + H2O = ADP + phosphate + H(+)</text>
        <dbReference type="Rhea" id="RHEA:13065"/>
        <dbReference type="ChEBI" id="CHEBI:15377"/>
        <dbReference type="ChEBI" id="CHEBI:15378"/>
        <dbReference type="ChEBI" id="CHEBI:30616"/>
        <dbReference type="ChEBI" id="CHEBI:43474"/>
        <dbReference type="ChEBI" id="CHEBI:456216"/>
        <dbReference type="EC" id="5.6.2.4"/>
    </reaction>
</comment>
<dbReference type="FunFam" id="1.10.486.10:FF:000003">
    <property type="entry name" value="ATP-dependent DNA helicase"/>
    <property type="match status" value="1"/>
</dbReference>
<evidence type="ECO:0000259" key="13">
    <source>
        <dbReference type="PROSITE" id="PS51217"/>
    </source>
</evidence>
<dbReference type="AlphaFoldDB" id="A0A2M7FYG7"/>
<keyword evidence="7" id="KW-0413">Isomerase</keyword>
<evidence type="ECO:0000256" key="6">
    <source>
        <dbReference type="ARBA" id="ARBA00023125"/>
    </source>
</evidence>
<organism evidence="14 15">
    <name type="scientific">bacterium (Candidatus Blackallbacteria) CG17_big_fil_post_rev_8_21_14_2_50_48_46</name>
    <dbReference type="NCBI Taxonomy" id="2014261"/>
    <lineage>
        <taxon>Bacteria</taxon>
        <taxon>Candidatus Blackallbacteria</taxon>
    </lineage>
</organism>
<dbReference type="EMBL" id="PFFQ01000061">
    <property type="protein sequence ID" value="PIW14351.1"/>
    <property type="molecule type" value="Genomic_DNA"/>
</dbReference>
<evidence type="ECO:0000313" key="14">
    <source>
        <dbReference type="EMBL" id="PIW14351.1"/>
    </source>
</evidence>
<dbReference type="GO" id="GO:0016887">
    <property type="term" value="F:ATP hydrolysis activity"/>
    <property type="evidence" value="ECO:0007669"/>
    <property type="project" value="RHEA"/>
</dbReference>
<dbReference type="GO" id="GO:0043138">
    <property type="term" value="F:3'-5' DNA helicase activity"/>
    <property type="evidence" value="ECO:0007669"/>
    <property type="project" value="UniProtKB-EC"/>
</dbReference>
<dbReference type="PANTHER" id="PTHR11070">
    <property type="entry name" value="UVRD / RECB / PCRA DNA HELICASE FAMILY MEMBER"/>
    <property type="match status" value="1"/>
</dbReference>
<dbReference type="CDD" id="cd18807">
    <property type="entry name" value="SF1_C_UvrD"/>
    <property type="match status" value="1"/>
</dbReference>
<gene>
    <name evidence="14" type="ORF">COW36_22330</name>
</gene>
<evidence type="ECO:0000256" key="3">
    <source>
        <dbReference type="ARBA" id="ARBA00022801"/>
    </source>
</evidence>
<keyword evidence="6" id="KW-0238">DNA-binding</keyword>
<dbReference type="SUPFAM" id="SSF52540">
    <property type="entry name" value="P-loop containing nucleoside triphosphate hydrolases"/>
    <property type="match status" value="1"/>
</dbReference>
<dbReference type="PANTHER" id="PTHR11070:SF2">
    <property type="entry name" value="ATP-DEPENDENT DNA HELICASE SRS2"/>
    <property type="match status" value="1"/>
</dbReference>
<evidence type="ECO:0000256" key="8">
    <source>
        <dbReference type="ARBA" id="ARBA00034617"/>
    </source>
</evidence>
<comment type="similarity">
    <text evidence="1">Belongs to the helicase family. UvrD subfamily.</text>
</comment>
<evidence type="ECO:0000256" key="11">
    <source>
        <dbReference type="PROSITE-ProRule" id="PRU00560"/>
    </source>
</evidence>
<dbReference type="Gene3D" id="1.10.486.10">
    <property type="entry name" value="PCRA, domain 4"/>
    <property type="match status" value="1"/>
</dbReference>
<proteinExistence type="inferred from homology"/>
<dbReference type="Pfam" id="PF13361">
    <property type="entry name" value="UvrD_C"/>
    <property type="match status" value="1"/>
</dbReference>
<dbReference type="GO" id="GO:0003677">
    <property type="term" value="F:DNA binding"/>
    <property type="evidence" value="ECO:0007669"/>
    <property type="project" value="UniProtKB-KW"/>
</dbReference>
<dbReference type="Pfam" id="PF00580">
    <property type="entry name" value="UvrD-helicase"/>
    <property type="match status" value="1"/>
</dbReference>
<dbReference type="GO" id="GO:0005829">
    <property type="term" value="C:cytosol"/>
    <property type="evidence" value="ECO:0007669"/>
    <property type="project" value="TreeGrafter"/>
</dbReference>
<keyword evidence="5 11" id="KW-0067">ATP-binding</keyword>
<reference evidence="14 15" key="1">
    <citation type="submission" date="2017-09" db="EMBL/GenBank/DDBJ databases">
        <title>Depth-based differentiation of microbial function through sediment-hosted aquifers and enrichment of novel symbionts in the deep terrestrial subsurface.</title>
        <authorList>
            <person name="Probst A.J."/>
            <person name="Ladd B."/>
            <person name="Jarett J.K."/>
            <person name="Geller-Mcgrath D.E."/>
            <person name="Sieber C.M."/>
            <person name="Emerson J.B."/>
            <person name="Anantharaman K."/>
            <person name="Thomas B.C."/>
            <person name="Malmstrom R."/>
            <person name="Stieglmeier M."/>
            <person name="Klingl A."/>
            <person name="Woyke T."/>
            <person name="Ryan C.M."/>
            <person name="Banfield J.F."/>
        </authorList>
    </citation>
    <scope>NUCLEOTIDE SEQUENCE [LARGE SCALE GENOMIC DNA]</scope>
    <source>
        <strain evidence="14">CG17_big_fil_post_rev_8_21_14_2_50_48_46</strain>
    </source>
</reference>
<accession>A0A2M7FYG7</accession>
<name>A0A2M7FYG7_9BACT</name>
<evidence type="ECO:0000256" key="9">
    <source>
        <dbReference type="ARBA" id="ARBA00034808"/>
    </source>
</evidence>
<dbReference type="CDD" id="cd17932">
    <property type="entry name" value="DEXQc_UvrD"/>
    <property type="match status" value="1"/>
</dbReference>
<comment type="caution">
    <text evidence="14">The sequence shown here is derived from an EMBL/GenBank/DDBJ whole genome shotgun (WGS) entry which is preliminary data.</text>
</comment>
<feature type="domain" description="UvrD-like helicase ATP-binding" evidence="12">
    <location>
        <begin position="1"/>
        <end position="278"/>
    </location>
</feature>
<comment type="catalytic activity">
    <reaction evidence="8">
        <text>Couples ATP hydrolysis with the unwinding of duplex DNA by translocating in the 3'-5' direction.</text>
        <dbReference type="EC" id="5.6.2.4"/>
    </reaction>
</comment>
<dbReference type="InterPro" id="IPR000212">
    <property type="entry name" value="DNA_helicase_UvrD/REP"/>
</dbReference>
<dbReference type="InterPro" id="IPR014017">
    <property type="entry name" value="DNA_helicase_UvrD-like_C"/>
</dbReference>
<dbReference type="GO" id="GO:0005524">
    <property type="term" value="F:ATP binding"/>
    <property type="evidence" value="ECO:0007669"/>
    <property type="project" value="UniProtKB-UniRule"/>
</dbReference>
<keyword evidence="3 11" id="KW-0378">Hydrolase</keyword>
<dbReference type="PROSITE" id="PS51217">
    <property type="entry name" value="UVRD_HELICASE_CTER"/>
    <property type="match status" value="1"/>
</dbReference>
<dbReference type="EC" id="5.6.2.4" evidence="9"/>
<sequence length="716" mass="81727">MLNASQKLAVEHPGGPVLVLAGAGAGKTRVLTQRVAHLIELQRVSPSRILVVTFTNKAAREMKERLIGLIGQSAVDRLWIGTFHAICGRLLRQEIYRLNYTSSFVIYDTEDQEKLMREVLSALDLETKQARTWLRQVSGLKNRGLLPHAFRREATEFHELSLAKIYDLYQERLARNNALDFDDLLLLTLRLLEEQPDLRERWQNHFLHVLVDEYQDTNRVQFNLLRLLSQKNRNIFVVGDVDQSIYSFRHADFQIILGFQADYPESAVIKLEQNYRSLKPILSAANTLIDYNRDRFDKTLRSTRGEGLPLQYYQARSEYQEADFVVHQVHQLLERGHALGDICVLYRTNAQSRLFEERLIRQRIPHQLIGAFRFYERKEIKDILAYLRVLNNPLDDLSLKRILNIPKRGIGAKTQQGLERQAEREGLSLWDTLSSPACLVNLPGKARTAIQSLMEWLKGLREKPPETVAELIQQVYTGSGYAQELQKGDPGETEERENHIESLIQAAREYQESLPEGILAGFLEQIALMSDIDGLKAEGRLLTLMTIHAAKGLEFPIVFVTGLEEGIFPHNRAIAAEENGEDGPIEEERRLMYVAMTRAQDVLWLTHAQQRTFYGAPQYQQPSRFLEELEKHLPQVAAPVSEPAPALSRLSEIVDTPLPSQSLVEGCQVYHAQWGEGRIEKITGSEKRKIVIVAFGNGIGKRILDLASAPLERIWT</sequence>